<reference evidence="2" key="1">
    <citation type="submission" date="2015-06" db="EMBL/GenBank/DDBJ databases">
        <title>Expansion of signal transduction pathways in fungi by whole-genome duplication.</title>
        <authorList>
            <consortium name="DOE Joint Genome Institute"/>
            <person name="Corrochano L.M."/>
            <person name="Kuo A."/>
            <person name="Marcet-Houben M."/>
            <person name="Polaino S."/>
            <person name="Salamov A."/>
            <person name="Villalobos J.M."/>
            <person name="Alvarez M.I."/>
            <person name="Avalos J."/>
            <person name="Benito E.P."/>
            <person name="Benoit I."/>
            <person name="Burger G."/>
            <person name="Camino L.P."/>
            <person name="Canovas D."/>
            <person name="Cerda-Olmedo E."/>
            <person name="Cheng J.-F."/>
            <person name="Dominguez A."/>
            <person name="Elias M."/>
            <person name="Eslava A.P."/>
            <person name="Glaser F."/>
            <person name="Grimwood J."/>
            <person name="Gutierrez G."/>
            <person name="Heitman J."/>
            <person name="Henrissat B."/>
            <person name="Iturriaga E.A."/>
            <person name="Lang B.F."/>
            <person name="Lavin J.L."/>
            <person name="Lee S."/>
            <person name="Li W."/>
            <person name="Lindquist E."/>
            <person name="Lopez-Garcia S."/>
            <person name="Luque E.M."/>
            <person name="Marcos A.T."/>
            <person name="Martin J."/>
            <person name="McCluskey K."/>
            <person name="Medina H.R."/>
            <person name="Miralles-Duran A."/>
            <person name="Miyazaki A."/>
            <person name="Munoz-Torres E."/>
            <person name="Oguiza J.A."/>
            <person name="Ohm R."/>
            <person name="Olmedo M."/>
            <person name="Orejas M."/>
            <person name="Ortiz-Castellanos L."/>
            <person name="Pisabarro A.G."/>
            <person name="Rodriguez-Romero J."/>
            <person name="Ruiz-Herrera J."/>
            <person name="Ruiz-Vazquez R."/>
            <person name="Sanz C."/>
            <person name="Schackwitz W."/>
            <person name="Schmutz J."/>
            <person name="Shahriari M."/>
            <person name="Shelest E."/>
            <person name="Silva-Franco F."/>
            <person name="Soanes D."/>
            <person name="Syed K."/>
            <person name="Tagua V.G."/>
            <person name="Talbot N.J."/>
            <person name="Thon M."/>
            <person name="De vries R.P."/>
            <person name="Wiebenga A."/>
            <person name="Yadav J.S."/>
            <person name="Braun E.L."/>
            <person name="Baker S."/>
            <person name="Garre V."/>
            <person name="Horwitz B."/>
            <person name="Torres-Martinez S."/>
            <person name="Idnurm A."/>
            <person name="Herrera-Estrella A."/>
            <person name="Gabaldon T."/>
            <person name="Grigoriev I.V."/>
        </authorList>
    </citation>
    <scope>NUCLEOTIDE SEQUENCE [LARGE SCALE GENOMIC DNA]</scope>
    <source>
        <strain evidence="2">NRRL 1555(-)</strain>
    </source>
</reference>
<sequence length="366" mass="42080">MKDKENWVNMYVYKYPHFGNHTSNRAESAHASLKHSLGTSSGKLMTVTLKVDDSALQWTKLIIPEKLTKECKCLLHYNYLLPCYHTLATFNTIPISLIPRRWRKDYLEGEDHLTINNVEPVPANIAKITTISPQFDHDLELVHEGFHSTHSKQEQIDIHNLVKNILEKMTKQKLEDLNGPTIVEAIKGRPKNTKCKMIALKHCIEAEKEKDTKKIKIAKEQKNFALFSRKQISSTQEQKVLQNIINLGLPIDHTILTNLTIAPKHITEVFSPEADGNCGYQAIAIEIYQDQEKWSEVKENMLEAYLKYQHIYYQGRMENGNMPASTNPLIISLKDKRSPLPQQHWFGTIDHLQLVADGFNRSVAVY</sequence>
<dbReference type="OrthoDB" id="2379842at2759"/>
<evidence type="ECO:0000313" key="1">
    <source>
        <dbReference type="EMBL" id="OAD80081.1"/>
    </source>
</evidence>
<dbReference type="AlphaFoldDB" id="A0A167QQP1"/>
<dbReference type="CDD" id="cd22744">
    <property type="entry name" value="OTU"/>
    <property type="match status" value="1"/>
</dbReference>
<dbReference type="EMBL" id="KV440972">
    <property type="protein sequence ID" value="OAD80081.1"/>
    <property type="molecule type" value="Genomic_DNA"/>
</dbReference>
<dbReference type="GeneID" id="28995641"/>
<dbReference type="InParanoid" id="A0A167QQP1"/>
<evidence type="ECO:0008006" key="3">
    <source>
        <dbReference type="Google" id="ProtNLM"/>
    </source>
</evidence>
<dbReference type="Proteomes" id="UP000077315">
    <property type="component" value="Unassembled WGS sequence"/>
</dbReference>
<dbReference type="RefSeq" id="XP_018298121.1">
    <property type="nucleotide sequence ID" value="XM_018434735.1"/>
</dbReference>
<evidence type="ECO:0000313" key="2">
    <source>
        <dbReference type="Proteomes" id="UP000077315"/>
    </source>
</evidence>
<organism evidence="1 2">
    <name type="scientific">Phycomyces blakesleeanus (strain ATCC 8743b / DSM 1359 / FGSC 10004 / NBRC 33097 / NRRL 1555)</name>
    <dbReference type="NCBI Taxonomy" id="763407"/>
    <lineage>
        <taxon>Eukaryota</taxon>
        <taxon>Fungi</taxon>
        <taxon>Fungi incertae sedis</taxon>
        <taxon>Mucoromycota</taxon>
        <taxon>Mucoromycotina</taxon>
        <taxon>Mucoromycetes</taxon>
        <taxon>Mucorales</taxon>
        <taxon>Phycomycetaceae</taxon>
        <taxon>Phycomyces</taxon>
    </lineage>
</organism>
<gene>
    <name evidence="1" type="ORF">PHYBLDRAFT_163130</name>
</gene>
<accession>A0A167QQP1</accession>
<dbReference type="VEuPathDB" id="FungiDB:PHYBLDRAFT_163130"/>
<proteinExistence type="predicted"/>
<protein>
    <recommendedName>
        <fullName evidence="3">SWIM-type domain-containing protein</fullName>
    </recommendedName>
</protein>
<keyword evidence="2" id="KW-1185">Reference proteome</keyword>
<dbReference type="STRING" id="763407.A0A167QQP1"/>
<name>A0A167QQP1_PHYB8</name>